<dbReference type="InterPro" id="IPR027417">
    <property type="entry name" value="P-loop_NTPase"/>
</dbReference>
<keyword evidence="3" id="KW-1185">Reference proteome</keyword>
<protein>
    <submittedName>
        <fullName evidence="2">AAA family ATPase</fullName>
    </submittedName>
</protein>
<name>A0ABS1JAT1_9BACL</name>
<dbReference type="SUPFAM" id="SSF52540">
    <property type="entry name" value="P-loop containing nucleoside triphosphate hydrolases"/>
    <property type="match status" value="1"/>
</dbReference>
<accession>A0ABS1JAT1</accession>
<dbReference type="InterPro" id="IPR051396">
    <property type="entry name" value="Bact_Antivir_Def_Nuclease"/>
</dbReference>
<feature type="domain" description="ATPase AAA-type core" evidence="1">
    <location>
        <begin position="25"/>
        <end position="326"/>
    </location>
</feature>
<evidence type="ECO:0000313" key="2">
    <source>
        <dbReference type="EMBL" id="MBL0386713.1"/>
    </source>
</evidence>
<proteinExistence type="predicted"/>
<dbReference type="InterPro" id="IPR003959">
    <property type="entry name" value="ATPase_AAA_core"/>
</dbReference>
<dbReference type="Gene3D" id="3.40.50.300">
    <property type="entry name" value="P-loop containing nucleotide triphosphate hydrolases"/>
    <property type="match status" value="1"/>
</dbReference>
<reference evidence="2 3" key="1">
    <citation type="submission" date="2021-01" db="EMBL/GenBank/DDBJ databases">
        <title>Tumebacillus sp. strain ITR2 16S ribosomal RNA gene Genome sequencing and assembly.</title>
        <authorList>
            <person name="Kang M."/>
        </authorList>
    </citation>
    <scope>NUCLEOTIDE SEQUENCE [LARGE SCALE GENOMIC DNA]</scope>
    <source>
        <strain evidence="2 3">ITR2</strain>
    </source>
</reference>
<comment type="caution">
    <text evidence="2">The sequence shown here is derived from an EMBL/GenBank/DDBJ whole genome shotgun (WGS) entry which is preliminary data.</text>
</comment>
<organism evidence="2 3">
    <name type="scientific">Tumebacillus amylolyticus</name>
    <dbReference type="NCBI Taxonomy" id="2801339"/>
    <lineage>
        <taxon>Bacteria</taxon>
        <taxon>Bacillati</taxon>
        <taxon>Bacillota</taxon>
        <taxon>Bacilli</taxon>
        <taxon>Bacillales</taxon>
        <taxon>Alicyclobacillaceae</taxon>
        <taxon>Tumebacillus</taxon>
    </lineage>
</organism>
<dbReference type="PANTHER" id="PTHR43581:SF4">
    <property type="entry name" value="ATP_GTP PHOSPHATASE"/>
    <property type="match status" value="1"/>
</dbReference>
<dbReference type="Pfam" id="PF13304">
    <property type="entry name" value="AAA_21"/>
    <property type="match status" value="1"/>
</dbReference>
<evidence type="ECO:0000259" key="1">
    <source>
        <dbReference type="Pfam" id="PF13304"/>
    </source>
</evidence>
<evidence type="ECO:0000313" key="3">
    <source>
        <dbReference type="Proteomes" id="UP000602284"/>
    </source>
</evidence>
<dbReference type="Proteomes" id="UP000602284">
    <property type="component" value="Unassembled WGS sequence"/>
</dbReference>
<dbReference type="EMBL" id="JAEQNB010000002">
    <property type="protein sequence ID" value="MBL0386713.1"/>
    <property type="molecule type" value="Genomic_DNA"/>
</dbReference>
<dbReference type="PANTHER" id="PTHR43581">
    <property type="entry name" value="ATP/GTP PHOSPHATASE"/>
    <property type="match status" value="1"/>
</dbReference>
<sequence>MKIEWMKLENFHGFREKEITFHPQFTVLVGDNASGKTAVLEGVSVAIGEYANQLIQNYNDKREIELEEVRLQKYQHDEIPTLEPQFPVYVKYGFKIHDRHIDSLLIKEKAYGHAKTFIDKMDLYLAANELLAKVSTGEQIEIPIFSFFKTSRLWSQEESTSKDHHSPGSRFEGYRNYLNPNANESYFTKWFIQMSIAEIRRREPLKVLESVRRAIVSCMCKLGVQKIDYDPLRNEIQVFLENGEQIPFRLLSDGYRNTMGLVADIAHRMAVLNPFLEDHLQTPGIVLIDELDLHLHPKWQRHIVEDLKTTFPNVQFIVTTHSPFVVQSLEEGELRVLDEDIVVKDVPPSTYVNKSVEDVSEHVMGVDLPQRSEKLQELYESTKHYYLLLDRLNDTQEPELREQLNAEISKTKHRIDELDSLFSDNVAFHAILELERLRLLRGANNETD</sequence>
<gene>
    <name evidence="2" type="ORF">JJB07_08615</name>
</gene>
<dbReference type="RefSeq" id="WP_201633672.1">
    <property type="nucleotide sequence ID" value="NZ_JAEQNB010000002.1"/>
</dbReference>